<dbReference type="PANTHER" id="PTHR36587">
    <property type="entry name" value="EXPRESSION SITE-ASSOCIATED GENE 3 (ESAG3)-LIKE PROTEIN"/>
    <property type="match status" value="1"/>
</dbReference>
<proteinExistence type="predicted"/>
<accession>A0A179FUC4</accession>
<protein>
    <submittedName>
        <fullName evidence="1">Uncharacterized protein</fullName>
    </submittedName>
</protein>
<organism evidence="1 2">
    <name type="scientific">Pochonia chlamydosporia 170</name>
    <dbReference type="NCBI Taxonomy" id="1380566"/>
    <lineage>
        <taxon>Eukaryota</taxon>
        <taxon>Fungi</taxon>
        <taxon>Dikarya</taxon>
        <taxon>Ascomycota</taxon>
        <taxon>Pezizomycotina</taxon>
        <taxon>Sordariomycetes</taxon>
        <taxon>Hypocreomycetidae</taxon>
        <taxon>Hypocreales</taxon>
        <taxon>Clavicipitaceae</taxon>
        <taxon>Pochonia</taxon>
    </lineage>
</organism>
<dbReference type="STRING" id="1380566.A0A179FUC4"/>
<dbReference type="EMBL" id="LSBJ02000003">
    <property type="protein sequence ID" value="OAQ68800.1"/>
    <property type="molecule type" value="Genomic_DNA"/>
</dbReference>
<evidence type="ECO:0000313" key="2">
    <source>
        <dbReference type="Proteomes" id="UP000078397"/>
    </source>
</evidence>
<dbReference type="GeneID" id="28848238"/>
<dbReference type="CDD" id="cd22997">
    <property type="entry name" value="GT_LH"/>
    <property type="match status" value="1"/>
</dbReference>
<dbReference type="RefSeq" id="XP_018145650.1">
    <property type="nucleotide sequence ID" value="XM_018284244.1"/>
</dbReference>
<dbReference type="KEGG" id="pchm:VFPPC_04988"/>
<name>A0A179FUC4_METCM</name>
<dbReference type="Proteomes" id="UP000078397">
    <property type="component" value="Unassembled WGS sequence"/>
</dbReference>
<keyword evidence="2" id="KW-1185">Reference proteome</keyword>
<reference evidence="1 2" key="1">
    <citation type="journal article" date="2016" name="PLoS Pathog.">
        <title>Biosynthesis of antibiotic leucinostatins in bio-control fungus Purpureocillium lilacinum and their inhibition on phytophthora revealed by genome mining.</title>
        <authorList>
            <person name="Wang G."/>
            <person name="Liu Z."/>
            <person name="Lin R."/>
            <person name="Li E."/>
            <person name="Mao Z."/>
            <person name="Ling J."/>
            <person name="Yang Y."/>
            <person name="Yin W.B."/>
            <person name="Xie B."/>
        </authorList>
    </citation>
    <scope>NUCLEOTIDE SEQUENCE [LARGE SCALE GENOMIC DNA]</scope>
    <source>
        <strain evidence="1">170</strain>
    </source>
</reference>
<comment type="caution">
    <text evidence="1">The sequence shown here is derived from an EMBL/GenBank/DDBJ whole genome shotgun (WGS) entry which is preliminary data.</text>
</comment>
<dbReference type="AlphaFoldDB" id="A0A179FUC4"/>
<dbReference type="OrthoDB" id="422736at2759"/>
<gene>
    <name evidence="1" type="ORF">VFPPC_04988</name>
</gene>
<dbReference type="PANTHER" id="PTHR36587:SF2">
    <property type="entry name" value="EXPRESSION SITE-ASSOCIATED GENE 3 (ESAG3)-LIKE PROTEIN"/>
    <property type="match status" value="1"/>
</dbReference>
<sequence>MLRQLLSRVSRRPMTIATTAILFSTLVFGLLVTPVRERSTGILRKPWATEFGIHRPMMHKSRFPSGRPYLNSNTDKKLHILLPATRSNVHMCKTLLTLSILEYPNPHIVSWGEQDDGKGLLGGGSHYAKITGVLKYINDEQRRKQPNFDNELVLMIDSYDIWFQLPVEILIARYHAIVAEENTRTAHRMGRAFHRENIHSPVVFGAGKRCSPNQIHTLACYPIPDSPLPMDTYGGNTDTLMGRNMHSSFRTRYLNSGYMIGPIGAMRPILERAKERMDECAARKGVWYDNGSGSSDNCYQGSDQSIFVEMFGEQEFHREVMRRYHRSVFDAFLDGVIPGRAGSRPPETHIQNAPVEDYLNPRFSHQPNDQKYLAGKPYEFGITLDYWSLLGHQTSNAEFDSRYIKHDQSLKEQVGNQGMFDCPAKAPMPDDLPSQAPVLELARGEQTRWESVPLYSEICSGTVPAMIHHNSVDKSWRERQWDKTWWHGSSRKMLDEKRKAGLPLLKDGVTTDTGELLTWDALCPREVEKELFRDVEDPPKQE</sequence>
<evidence type="ECO:0000313" key="1">
    <source>
        <dbReference type="EMBL" id="OAQ68800.1"/>
    </source>
</evidence>